<sequence length="577" mass="64041">MRKRIFSTGISAILIGSMLLTACGGNNTGGSSSSADATGENSTSAVEANAAAEDGDPFGKYDPPVKMTFARTVDNDLNDNILPKTPGETIDKNRWLDLYSEELGIDISYAWTVRGGLNDDAYTQKLNVTIASGDLPDVLIVNRTQLKQLAESDMIADMTEYYDKYASDLTREVYDSEGPGILQSATFDGRLMAVPYADASVESTHYLWLRQDWLDKLNLEPPKTMQDLLSISEAFAKQDPDGNGVDDTYSLAITKTLYSGAMGVEGFFAGYHSYPNMWVKTDDGKLAWGSVLPETKDALKALADMYAAGQIDPEFGIKDGAKVAEMIAAGKLGIDFGEQWNPMYPLISNYQNDPEADWVGYPIVSADDTLPKVPQKFRTQWYYAVRKDYPNPEAVVKLVNMHLEKNWGEDNDFNHYYMPVENGAVGVWKFSPVAPAPTNKNLEAFNEIEKARKLGDMSILVGEPAVIQSNLEAWKAGDTTQWGWDKIYGENGVFHALNSYIENGQVMREEFVGAPTPTMVEKQASLKTMELEMFVRIIMGDAPIDEFDKFVENWNALGGAEMTEEVNEWYQSVKNQE</sequence>
<dbReference type="SUPFAM" id="SSF53850">
    <property type="entry name" value="Periplasmic binding protein-like II"/>
    <property type="match status" value="1"/>
</dbReference>
<comment type="caution">
    <text evidence="3">The sequence shown here is derived from an EMBL/GenBank/DDBJ whole genome shotgun (WGS) entry which is preliminary data.</text>
</comment>
<organism evidence="3 4">
    <name type="scientific">Hungatella hominis</name>
    <dbReference type="NCBI Taxonomy" id="2763050"/>
    <lineage>
        <taxon>Bacteria</taxon>
        <taxon>Bacillati</taxon>
        <taxon>Bacillota</taxon>
        <taxon>Clostridia</taxon>
        <taxon>Lachnospirales</taxon>
        <taxon>Lachnospiraceae</taxon>
        <taxon>Hungatella</taxon>
    </lineage>
</organism>
<dbReference type="Proteomes" id="UP000634672">
    <property type="component" value="Unassembled WGS sequence"/>
</dbReference>
<reference evidence="3 4" key="1">
    <citation type="submission" date="2020-08" db="EMBL/GenBank/DDBJ databases">
        <title>Genome public.</title>
        <authorList>
            <person name="Liu C."/>
            <person name="Sun Q."/>
        </authorList>
    </citation>
    <scope>NUCLEOTIDE SEQUENCE [LARGE SCALE GENOMIC DNA]</scope>
    <source>
        <strain evidence="3 4">NSJ-66</strain>
    </source>
</reference>
<name>A0ABR7H433_9FIRM</name>
<evidence type="ECO:0000313" key="4">
    <source>
        <dbReference type="Proteomes" id="UP000634672"/>
    </source>
</evidence>
<gene>
    <name evidence="3" type="ORF">H8S75_08235</name>
</gene>
<dbReference type="PANTHER" id="PTHR43649:SF12">
    <property type="entry name" value="DIACETYLCHITOBIOSE BINDING PROTEIN DASA"/>
    <property type="match status" value="1"/>
</dbReference>
<accession>A0ABR7H433</accession>
<feature type="compositionally biased region" description="Low complexity" evidence="1">
    <location>
        <begin position="29"/>
        <end position="39"/>
    </location>
</feature>
<dbReference type="Gene3D" id="3.40.190.10">
    <property type="entry name" value="Periplasmic binding protein-like II"/>
    <property type="match status" value="3"/>
</dbReference>
<feature type="region of interest" description="Disordered" evidence="1">
    <location>
        <begin position="29"/>
        <end position="58"/>
    </location>
</feature>
<keyword evidence="4" id="KW-1185">Reference proteome</keyword>
<protein>
    <submittedName>
        <fullName evidence="3">Extracellular solute-binding protein</fullName>
    </submittedName>
</protein>
<dbReference type="PROSITE" id="PS51257">
    <property type="entry name" value="PROKAR_LIPOPROTEIN"/>
    <property type="match status" value="1"/>
</dbReference>
<dbReference type="PANTHER" id="PTHR43649">
    <property type="entry name" value="ARABINOSE-BINDING PROTEIN-RELATED"/>
    <property type="match status" value="1"/>
</dbReference>
<evidence type="ECO:0000256" key="1">
    <source>
        <dbReference type="SAM" id="MobiDB-lite"/>
    </source>
</evidence>
<feature type="chain" id="PRO_5046697106" evidence="2">
    <location>
        <begin position="23"/>
        <end position="577"/>
    </location>
</feature>
<proteinExistence type="predicted"/>
<dbReference type="EMBL" id="JACOPB010000003">
    <property type="protein sequence ID" value="MBC5707938.1"/>
    <property type="molecule type" value="Genomic_DNA"/>
</dbReference>
<evidence type="ECO:0000256" key="2">
    <source>
        <dbReference type="SAM" id="SignalP"/>
    </source>
</evidence>
<evidence type="ECO:0000313" key="3">
    <source>
        <dbReference type="EMBL" id="MBC5707938.1"/>
    </source>
</evidence>
<dbReference type="CDD" id="cd13580">
    <property type="entry name" value="PBP2_AlgQ_like_1"/>
    <property type="match status" value="1"/>
</dbReference>
<feature type="signal peptide" evidence="2">
    <location>
        <begin position="1"/>
        <end position="22"/>
    </location>
</feature>
<dbReference type="RefSeq" id="WP_187020667.1">
    <property type="nucleotide sequence ID" value="NZ_JACOPB010000003.1"/>
</dbReference>
<dbReference type="InterPro" id="IPR050490">
    <property type="entry name" value="Bact_solute-bd_prot1"/>
</dbReference>
<keyword evidence="2" id="KW-0732">Signal</keyword>